<dbReference type="EMBL" id="JFBS01000001">
    <property type="protein sequence ID" value="EXG77676.1"/>
    <property type="molecule type" value="Genomic_DNA"/>
</dbReference>
<evidence type="ECO:0000313" key="1">
    <source>
        <dbReference type="EMBL" id="EXG77676.1"/>
    </source>
</evidence>
<keyword evidence="2" id="KW-1185">Reference proteome</keyword>
<dbReference type="RefSeq" id="WP_036875849.1">
    <property type="nucleotide sequence ID" value="NZ_KK073873.1"/>
</dbReference>
<accession>A0ABN0RTW3</accession>
<sequence length="191" mass="20924">MKRIVISILICGVALLCNAQRVKVKNFELEPFIGATVATSNLSNYNNVIGPALGFEFRWNLKELPLDIGAQLYIGSAVYNGKNIGYDDDLSCRTFASTAFIDYNFKKGTKISPFIGLGLSANTYNIVEGDYDYSNSDDNNGIGICPRVGIVFLNHLRATLTGHFGSKIYNTIGFTIGYSFGAGKKISQSRY</sequence>
<protein>
    <recommendedName>
        <fullName evidence="3">Outer membrane protein beta-barrel domain-containing protein</fullName>
    </recommendedName>
</protein>
<comment type="caution">
    <text evidence="1">The sequence shown here is derived from an EMBL/GenBank/DDBJ whole genome shotgun (WGS) entry which is preliminary data.</text>
</comment>
<proteinExistence type="predicted"/>
<evidence type="ECO:0000313" key="2">
    <source>
        <dbReference type="Proteomes" id="UP000243438"/>
    </source>
</evidence>
<dbReference type="Proteomes" id="UP000243438">
    <property type="component" value="Unassembled WGS sequence"/>
</dbReference>
<gene>
    <name evidence="1" type="ORF">XylorDRAFT_0015</name>
</gene>
<reference evidence="1" key="1">
    <citation type="submission" date="2013-07" db="EMBL/GenBank/DDBJ databases">
        <authorList>
            <consortium name="DOE Joint Genome Institute"/>
            <person name="Anderson I."/>
            <person name="Huntemann M."/>
            <person name="Han J."/>
            <person name="Chen A."/>
            <person name="Kyrpides N."/>
            <person name="Mavromatis K."/>
            <person name="Markowitz V."/>
            <person name="Palaniappan K."/>
            <person name="Ivanova N."/>
            <person name="Schaumberg A."/>
            <person name="Pati A."/>
            <person name="Liolios K."/>
            <person name="Nordberg H.P."/>
            <person name="Cantor M.N."/>
            <person name="Hua S.X."/>
            <person name="Woyke T."/>
        </authorList>
    </citation>
    <scope>NUCLEOTIDE SEQUENCE [LARGE SCALE GENOMIC DNA]</scope>
    <source>
        <strain evidence="1">DSM 17970</strain>
    </source>
</reference>
<name>A0ABN0RTW3_9BACT</name>
<organism evidence="1 2">
    <name type="scientific">Xylanibacter oryzae DSM 17970</name>
    <dbReference type="NCBI Taxonomy" id="915438"/>
    <lineage>
        <taxon>Bacteria</taxon>
        <taxon>Pseudomonadati</taxon>
        <taxon>Bacteroidota</taxon>
        <taxon>Bacteroidia</taxon>
        <taxon>Bacteroidales</taxon>
        <taxon>Prevotellaceae</taxon>
        <taxon>Xylanibacter</taxon>
    </lineage>
</organism>
<dbReference type="Gene3D" id="2.40.160.20">
    <property type="match status" value="1"/>
</dbReference>
<evidence type="ECO:0008006" key="3">
    <source>
        <dbReference type="Google" id="ProtNLM"/>
    </source>
</evidence>